<dbReference type="Pfam" id="PF14009">
    <property type="entry name" value="PADRE"/>
    <property type="match status" value="1"/>
</dbReference>
<sequence length="210" mass="22126">MGLKLSCIHHGSLSRQVDLPASPAPARVIAADGSLKELPASSPSIVSDVLGQSGGAASSSSSSFFVCNSDALYFNERPPALCPGEVLRPGQTYFVLPAAMLDKPLSTADMAALAVRATTALASSSNSKPRRHGRRRGHGGGKKKAVRVMPVHEEMDDGGEDVFFNEKLNQQTLGEFGMLLNPAKKDEKLAAAAATSRLKRALSIIQEDAE</sequence>
<accession>A0A811PVY4</accession>
<evidence type="ECO:0000313" key="2">
    <source>
        <dbReference type="EMBL" id="CAD6247724.1"/>
    </source>
</evidence>
<proteinExistence type="predicted"/>
<feature type="region of interest" description="Disordered" evidence="1">
    <location>
        <begin position="121"/>
        <end position="145"/>
    </location>
</feature>
<protein>
    <submittedName>
        <fullName evidence="2">Uncharacterized protein</fullName>
    </submittedName>
</protein>
<comment type="caution">
    <text evidence="2">The sequence shown here is derived from an EMBL/GenBank/DDBJ whole genome shotgun (WGS) entry which is preliminary data.</text>
</comment>
<gene>
    <name evidence="2" type="ORF">NCGR_LOCUS31904</name>
</gene>
<dbReference type="OrthoDB" id="1919386at2759"/>
<evidence type="ECO:0000313" key="3">
    <source>
        <dbReference type="Proteomes" id="UP000604825"/>
    </source>
</evidence>
<organism evidence="2 3">
    <name type="scientific">Miscanthus lutarioriparius</name>
    <dbReference type="NCBI Taxonomy" id="422564"/>
    <lineage>
        <taxon>Eukaryota</taxon>
        <taxon>Viridiplantae</taxon>
        <taxon>Streptophyta</taxon>
        <taxon>Embryophyta</taxon>
        <taxon>Tracheophyta</taxon>
        <taxon>Spermatophyta</taxon>
        <taxon>Magnoliopsida</taxon>
        <taxon>Liliopsida</taxon>
        <taxon>Poales</taxon>
        <taxon>Poaceae</taxon>
        <taxon>PACMAD clade</taxon>
        <taxon>Panicoideae</taxon>
        <taxon>Andropogonodae</taxon>
        <taxon>Andropogoneae</taxon>
        <taxon>Saccharinae</taxon>
        <taxon>Miscanthus</taxon>
    </lineage>
</organism>
<evidence type="ECO:0000256" key="1">
    <source>
        <dbReference type="SAM" id="MobiDB-lite"/>
    </source>
</evidence>
<feature type="compositionally biased region" description="Basic residues" evidence="1">
    <location>
        <begin position="128"/>
        <end position="145"/>
    </location>
</feature>
<keyword evidence="3" id="KW-1185">Reference proteome</keyword>
<dbReference type="AlphaFoldDB" id="A0A811PVY4"/>
<dbReference type="PANTHER" id="PTHR33052">
    <property type="entry name" value="DUF4228 DOMAIN PROTEIN-RELATED"/>
    <property type="match status" value="1"/>
</dbReference>
<dbReference type="InterPro" id="IPR025322">
    <property type="entry name" value="PADRE_dom"/>
</dbReference>
<dbReference type="EMBL" id="CAJGYO010000007">
    <property type="protein sequence ID" value="CAD6247724.1"/>
    <property type="molecule type" value="Genomic_DNA"/>
</dbReference>
<name>A0A811PVY4_9POAL</name>
<dbReference type="Proteomes" id="UP000604825">
    <property type="component" value="Unassembled WGS sequence"/>
</dbReference>
<reference evidence="2" key="1">
    <citation type="submission" date="2020-10" db="EMBL/GenBank/DDBJ databases">
        <authorList>
            <person name="Han B."/>
            <person name="Lu T."/>
            <person name="Zhao Q."/>
            <person name="Huang X."/>
            <person name="Zhao Y."/>
        </authorList>
    </citation>
    <scope>NUCLEOTIDE SEQUENCE</scope>
</reference>